<feature type="domain" description="D-isomer specific 2-hydroxyacid dehydrogenase NAD-binding" evidence="7">
    <location>
        <begin position="177"/>
        <end position="344"/>
    </location>
</feature>
<keyword evidence="3" id="KW-0520">NAD</keyword>
<feature type="compositionally biased region" description="Pro residues" evidence="5">
    <location>
        <begin position="7"/>
        <end position="28"/>
    </location>
</feature>
<dbReference type="InterPro" id="IPR006139">
    <property type="entry name" value="D-isomer_2_OHA_DH_cat_dom"/>
</dbReference>
<dbReference type="PANTHER" id="PTHR10996">
    <property type="entry name" value="2-HYDROXYACID DEHYDROGENASE-RELATED"/>
    <property type="match status" value="1"/>
</dbReference>
<evidence type="ECO:0000256" key="3">
    <source>
        <dbReference type="ARBA" id="ARBA00023027"/>
    </source>
</evidence>
<evidence type="ECO:0000256" key="4">
    <source>
        <dbReference type="RuleBase" id="RU003719"/>
    </source>
</evidence>
<dbReference type="GO" id="GO:0030267">
    <property type="term" value="F:glyoxylate reductase (NADPH) activity"/>
    <property type="evidence" value="ECO:0007669"/>
    <property type="project" value="TreeGrafter"/>
</dbReference>
<dbReference type="Pfam" id="PF02826">
    <property type="entry name" value="2-Hacid_dh_C"/>
    <property type="match status" value="1"/>
</dbReference>
<dbReference type="EMBL" id="JACHMP010000001">
    <property type="protein sequence ID" value="MBB5823349.1"/>
    <property type="molecule type" value="Genomic_DNA"/>
</dbReference>
<dbReference type="CDD" id="cd12167">
    <property type="entry name" value="2-Hacid_dh_8"/>
    <property type="match status" value="1"/>
</dbReference>
<dbReference type="InterPro" id="IPR006140">
    <property type="entry name" value="D-isomer_DH_NAD-bd"/>
</dbReference>
<sequence>MTGSADPAPPAPATDPAPPVPAAPPAPATDPALPASAVPSASTAPEGAAVPPVPAAAPASPGGEVARPLRVLVSVPPGLRGQFFPDPAPLLALGEVTFLDDHRDLPGALPGAEVLVTSWGVPPLGAALLDLAPQLRLVAHTGASVKPFVTGELWARGIRVTQAGAGMARSVAEVALAFTMALLHQVHRFDHALRGAVPWAEAERAPLRHEILGCPIGVIGASRTGRAYIDLVRALGADVRVADPYLEDAVGLDELLATSRIVAVHAPALPETRHLLGARELALMPDGSGLVNTARSWLVDEAALLAELRTGRLDAAIDVFDEEPLPVDHPLRSLPNALLTPHQAAGTAQGRRRQGEVVVAEIARLAAGLPLEHAVTEEMLGRMG</sequence>
<feature type="region of interest" description="Disordered" evidence="5">
    <location>
        <begin position="1"/>
        <end position="63"/>
    </location>
</feature>
<dbReference type="Proteomes" id="UP000540685">
    <property type="component" value="Unassembled WGS sequence"/>
</dbReference>
<keyword evidence="9" id="KW-1185">Reference proteome</keyword>
<gene>
    <name evidence="8" type="ORF">F4562_006411</name>
</gene>
<dbReference type="PANTHER" id="PTHR10996:SF178">
    <property type="entry name" value="2-HYDROXYACID DEHYDROGENASE YGL185C-RELATED"/>
    <property type="match status" value="1"/>
</dbReference>
<evidence type="ECO:0000259" key="6">
    <source>
        <dbReference type="Pfam" id="PF00389"/>
    </source>
</evidence>
<evidence type="ECO:0000256" key="2">
    <source>
        <dbReference type="ARBA" id="ARBA00023002"/>
    </source>
</evidence>
<protein>
    <submittedName>
        <fullName evidence="8">Phosphoglycerate dehydrogenase-like enzyme</fullName>
    </submittedName>
</protein>
<name>A0A7W9MKC3_9ACTN</name>
<dbReference type="GO" id="GO:0005829">
    <property type="term" value="C:cytosol"/>
    <property type="evidence" value="ECO:0007669"/>
    <property type="project" value="TreeGrafter"/>
</dbReference>
<feature type="compositionally biased region" description="Low complexity" evidence="5">
    <location>
        <begin position="29"/>
        <end position="63"/>
    </location>
</feature>
<accession>A0A7W9MKC3</accession>
<reference evidence="8 9" key="1">
    <citation type="submission" date="2020-08" db="EMBL/GenBank/DDBJ databases">
        <title>Sequencing the genomes of 1000 actinobacteria strains.</title>
        <authorList>
            <person name="Klenk H.-P."/>
        </authorList>
    </citation>
    <scope>NUCLEOTIDE SEQUENCE [LARGE SCALE GENOMIC DNA]</scope>
    <source>
        <strain evidence="8 9">DSM 46887</strain>
    </source>
</reference>
<comment type="caution">
    <text evidence="8">The sequence shown here is derived from an EMBL/GenBank/DDBJ whole genome shotgun (WGS) entry which is preliminary data.</text>
</comment>
<dbReference type="GO" id="GO:0016618">
    <property type="term" value="F:hydroxypyruvate reductase [NAD(P)H] activity"/>
    <property type="evidence" value="ECO:0007669"/>
    <property type="project" value="TreeGrafter"/>
</dbReference>
<dbReference type="RefSeq" id="WP_184546866.1">
    <property type="nucleotide sequence ID" value="NZ_JACHMP010000001.1"/>
</dbReference>
<evidence type="ECO:0000256" key="5">
    <source>
        <dbReference type="SAM" id="MobiDB-lite"/>
    </source>
</evidence>
<dbReference type="PROSITE" id="PS00670">
    <property type="entry name" value="D_2_HYDROXYACID_DH_2"/>
    <property type="match status" value="1"/>
</dbReference>
<dbReference type="InterPro" id="IPR036291">
    <property type="entry name" value="NAD(P)-bd_dom_sf"/>
</dbReference>
<dbReference type="SUPFAM" id="SSF51735">
    <property type="entry name" value="NAD(P)-binding Rossmann-fold domains"/>
    <property type="match status" value="1"/>
</dbReference>
<organism evidence="8 9">
    <name type="scientific">Streptosporangium becharense</name>
    <dbReference type="NCBI Taxonomy" id="1816182"/>
    <lineage>
        <taxon>Bacteria</taxon>
        <taxon>Bacillati</taxon>
        <taxon>Actinomycetota</taxon>
        <taxon>Actinomycetes</taxon>
        <taxon>Streptosporangiales</taxon>
        <taxon>Streptosporangiaceae</taxon>
        <taxon>Streptosporangium</taxon>
    </lineage>
</organism>
<keyword evidence="2 4" id="KW-0560">Oxidoreductase</keyword>
<feature type="domain" description="D-isomer specific 2-hydroxyacid dehydrogenase catalytic" evidence="6">
    <location>
        <begin position="103"/>
        <end position="375"/>
    </location>
</feature>
<dbReference type="InterPro" id="IPR050223">
    <property type="entry name" value="D-isomer_2-hydroxyacid_DH"/>
</dbReference>
<dbReference type="SUPFAM" id="SSF52283">
    <property type="entry name" value="Formate/glycerate dehydrogenase catalytic domain-like"/>
    <property type="match status" value="1"/>
</dbReference>
<comment type="similarity">
    <text evidence="1 4">Belongs to the D-isomer specific 2-hydroxyacid dehydrogenase family.</text>
</comment>
<dbReference type="GO" id="GO:0051287">
    <property type="term" value="F:NAD binding"/>
    <property type="evidence" value="ECO:0007669"/>
    <property type="project" value="InterPro"/>
</dbReference>
<evidence type="ECO:0000313" key="8">
    <source>
        <dbReference type="EMBL" id="MBB5823349.1"/>
    </source>
</evidence>
<dbReference type="Pfam" id="PF00389">
    <property type="entry name" value="2-Hacid_dh"/>
    <property type="match status" value="1"/>
</dbReference>
<dbReference type="Gene3D" id="3.40.50.720">
    <property type="entry name" value="NAD(P)-binding Rossmann-like Domain"/>
    <property type="match status" value="2"/>
</dbReference>
<evidence type="ECO:0000313" key="9">
    <source>
        <dbReference type="Proteomes" id="UP000540685"/>
    </source>
</evidence>
<dbReference type="InterPro" id="IPR029753">
    <property type="entry name" value="D-isomer_DH_CS"/>
</dbReference>
<dbReference type="AlphaFoldDB" id="A0A7W9MKC3"/>
<proteinExistence type="inferred from homology"/>
<evidence type="ECO:0000256" key="1">
    <source>
        <dbReference type="ARBA" id="ARBA00005854"/>
    </source>
</evidence>
<evidence type="ECO:0000259" key="7">
    <source>
        <dbReference type="Pfam" id="PF02826"/>
    </source>
</evidence>